<keyword evidence="4" id="KW-1185">Reference proteome</keyword>
<gene>
    <name evidence="3" type="ORF">ACFQPB_09160</name>
</gene>
<evidence type="ECO:0000313" key="4">
    <source>
        <dbReference type="Proteomes" id="UP001596501"/>
    </source>
</evidence>
<evidence type="ECO:0000259" key="2">
    <source>
        <dbReference type="Pfam" id="PF13226"/>
    </source>
</evidence>
<dbReference type="EMBL" id="JBHTCA010000005">
    <property type="protein sequence ID" value="MFC7409026.1"/>
    <property type="molecule type" value="Genomic_DNA"/>
</dbReference>
<dbReference type="InterPro" id="IPR011990">
    <property type="entry name" value="TPR-like_helical_dom_sf"/>
</dbReference>
<feature type="chain" id="PRO_5045260749" evidence="1">
    <location>
        <begin position="32"/>
        <end position="292"/>
    </location>
</feature>
<feature type="domain" description="DUF4034" evidence="2">
    <location>
        <begin position="51"/>
        <end position="179"/>
    </location>
</feature>
<comment type="caution">
    <text evidence="3">The sequence shown here is derived from an EMBL/GenBank/DDBJ whole genome shotgun (WGS) entry which is preliminary data.</text>
</comment>
<keyword evidence="1" id="KW-0732">Signal</keyword>
<sequence length="292" mass="32154">MMSSKSIVRKLSNSRLVVAMTLSACMGTAQAAECTLVPGDSVGMDFTQRVELLSNGQYEKLEKLLATLHKNNLNSEGGDLLTLRTLVELETFSMGQEALVHMWVDQRPQSFFANLLAGSFYAQQASFARSDRPAAQVSRAQLGAMKQFNEKSMAYLETAMRLDPHSALPHSIAIGIAASQGQAAGQHAAQWLQVANQVDPKNLAARINAVNYLSPRWGGSFELLDQMVEQAKKTLSTQSAHYLNYNVVLGKASHQEVIEKNKEQAHAIYKQAQSMCENSTSARKGMIRTYLR</sequence>
<evidence type="ECO:0000313" key="3">
    <source>
        <dbReference type="EMBL" id="MFC7409026.1"/>
    </source>
</evidence>
<dbReference type="Proteomes" id="UP001596501">
    <property type="component" value="Unassembled WGS sequence"/>
</dbReference>
<dbReference type="Pfam" id="PF13226">
    <property type="entry name" value="DUF4034"/>
    <property type="match status" value="1"/>
</dbReference>
<accession>A0ABW2QIC4</accession>
<protein>
    <submittedName>
        <fullName evidence="3">DUF4034 domain-containing protein</fullName>
    </submittedName>
</protein>
<dbReference type="InterPro" id="IPR025115">
    <property type="entry name" value="DUF4034"/>
</dbReference>
<proteinExistence type="predicted"/>
<name>A0ABW2QIC4_9BURK</name>
<reference evidence="4" key="1">
    <citation type="journal article" date="2019" name="Int. J. Syst. Evol. Microbiol.">
        <title>The Global Catalogue of Microorganisms (GCM) 10K type strain sequencing project: providing services to taxonomists for standard genome sequencing and annotation.</title>
        <authorList>
            <consortium name="The Broad Institute Genomics Platform"/>
            <consortium name="The Broad Institute Genome Sequencing Center for Infectious Disease"/>
            <person name="Wu L."/>
            <person name="Ma J."/>
        </authorList>
    </citation>
    <scope>NUCLEOTIDE SEQUENCE [LARGE SCALE GENOMIC DNA]</scope>
    <source>
        <strain evidence="4">CGMCC 1.12371</strain>
    </source>
</reference>
<organism evidence="3 4">
    <name type="scientific">Hydrogenophaga atypica</name>
    <dbReference type="NCBI Taxonomy" id="249409"/>
    <lineage>
        <taxon>Bacteria</taxon>
        <taxon>Pseudomonadati</taxon>
        <taxon>Pseudomonadota</taxon>
        <taxon>Betaproteobacteria</taxon>
        <taxon>Burkholderiales</taxon>
        <taxon>Comamonadaceae</taxon>
        <taxon>Hydrogenophaga</taxon>
    </lineage>
</organism>
<dbReference type="Gene3D" id="1.25.40.10">
    <property type="entry name" value="Tetratricopeptide repeat domain"/>
    <property type="match status" value="1"/>
</dbReference>
<feature type="signal peptide" evidence="1">
    <location>
        <begin position="1"/>
        <end position="31"/>
    </location>
</feature>
<evidence type="ECO:0000256" key="1">
    <source>
        <dbReference type="SAM" id="SignalP"/>
    </source>
</evidence>